<dbReference type="GO" id="GO:0140359">
    <property type="term" value="F:ABC-type transporter activity"/>
    <property type="evidence" value="ECO:0007669"/>
    <property type="project" value="InterPro"/>
</dbReference>
<dbReference type="CDD" id="cd18577">
    <property type="entry name" value="ABC_6TM_Pgp_ABCB1_D1_like"/>
    <property type="match status" value="1"/>
</dbReference>
<feature type="transmembrane region" description="Helical" evidence="5">
    <location>
        <begin position="44"/>
        <end position="68"/>
    </location>
</feature>
<dbReference type="InterPro" id="IPR036640">
    <property type="entry name" value="ABC1_TM_sf"/>
</dbReference>
<dbReference type="PANTHER" id="PTHR24222">
    <property type="entry name" value="ABC TRANSPORTER B FAMILY"/>
    <property type="match status" value="1"/>
</dbReference>
<sequence length="266" mass="28826">MVLGTISAVVNGVAMPAMCLLIGDLTHAFGQNNADNMVHVVFKIALKYVYLGLGASVASFFQMAFWIVTGERQAGRIRSLYLKTILRQDIAFFDNETNTGRGCWEDVGSFINLIVKFIAGFVIAFMKGWLLTLVMLFASCPLVITSSALMYNTIINMAHKAQAGYSQADVVVEQTIGSIRTVASFTGEKEAITKYDQSLMIAYKSTLLQGFANGIGRGGVLGINFFSYSLAIWLSGDLIINKGYTGGDVLSAISDVMMGEILCARN</sequence>
<evidence type="ECO:0000313" key="8">
    <source>
        <dbReference type="Proteomes" id="UP000541444"/>
    </source>
</evidence>
<evidence type="ECO:0000256" key="4">
    <source>
        <dbReference type="ARBA" id="ARBA00023136"/>
    </source>
</evidence>
<keyword evidence="3 5" id="KW-1133">Transmembrane helix</keyword>
<feature type="domain" description="ABC transmembrane type-1" evidence="6">
    <location>
        <begin position="2"/>
        <end position="254"/>
    </location>
</feature>
<evidence type="ECO:0000256" key="5">
    <source>
        <dbReference type="SAM" id="Phobius"/>
    </source>
</evidence>
<proteinExistence type="predicted"/>
<dbReference type="OrthoDB" id="6500128at2759"/>
<dbReference type="Gene3D" id="1.20.1560.10">
    <property type="entry name" value="ABC transporter type 1, transmembrane domain"/>
    <property type="match status" value="1"/>
</dbReference>
<gene>
    <name evidence="7" type="ORF">GIB67_035150</name>
</gene>
<accession>A0A7J7LDM3</accession>
<feature type="transmembrane region" description="Helical" evidence="5">
    <location>
        <begin position="132"/>
        <end position="151"/>
    </location>
</feature>
<dbReference type="AlphaFoldDB" id="A0A7J7LDM3"/>
<dbReference type="GO" id="GO:0005524">
    <property type="term" value="F:ATP binding"/>
    <property type="evidence" value="ECO:0007669"/>
    <property type="project" value="InterPro"/>
</dbReference>
<feature type="transmembrane region" description="Helical" evidence="5">
    <location>
        <begin position="107"/>
        <end position="126"/>
    </location>
</feature>
<organism evidence="7 8">
    <name type="scientific">Kingdonia uniflora</name>
    <dbReference type="NCBI Taxonomy" id="39325"/>
    <lineage>
        <taxon>Eukaryota</taxon>
        <taxon>Viridiplantae</taxon>
        <taxon>Streptophyta</taxon>
        <taxon>Embryophyta</taxon>
        <taxon>Tracheophyta</taxon>
        <taxon>Spermatophyta</taxon>
        <taxon>Magnoliopsida</taxon>
        <taxon>Ranunculales</taxon>
        <taxon>Circaeasteraceae</taxon>
        <taxon>Kingdonia</taxon>
    </lineage>
</organism>
<evidence type="ECO:0000256" key="2">
    <source>
        <dbReference type="ARBA" id="ARBA00022692"/>
    </source>
</evidence>
<keyword evidence="4 5" id="KW-0472">Membrane</keyword>
<name>A0A7J7LDM3_9MAGN</name>
<dbReference type="SUPFAM" id="SSF90123">
    <property type="entry name" value="ABC transporter transmembrane region"/>
    <property type="match status" value="1"/>
</dbReference>
<dbReference type="EMBL" id="JACGCM010002352">
    <property type="protein sequence ID" value="KAF6140723.1"/>
    <property type="molecule type" value="Genomic_DNA"/>
</dbReference>
<comment type="subcellular location">
    <subcellularLocation>
        <location evidence="1">Membrane</location>
        <topology evidence="1">Multi-pass membrane protein</topology>
    </subcellularLocation>
</comment>
<dbReference type="InterPro" id="IPR039421">
    <property type="entry name" value="Type_1_exporter"/>
</dbReference>
<evidence type="ECO:0000256" key="1">
    <source>
        <dbReference type="ARBA" id="ARBA00004141"/>
    </source>
</evidence>
<dbReference type="GO" id="GO:0005886">
    <property type="term" value="C:plasma membrane"/>
    <property type="evidence" value="ECO:0007669"/>
    <property type="project" value="TreeGrafter"/>
</dbReference>
<evidence type="ECO:0000259" key="6">
    <source>
        <dbReference type="PROSITE" id="PS50929"/>
    </source>
</evidence>
<reference evidence="7 8" key="1">
    <citation type="journal article" date="2020" name="IScience">
        <title>Genome Sequencing of the Endangered Kingdonia uniflora (Circaeasteraceae, Ranunculales) Reveals Potential Mechanisms of Evolutionary Specialization.</title>
        <authorList>
            <person name="Sun Y."/>
            <person name="Deng T."/>
            <person name="Zhang A."/>
            <person name="Moore M.J."/>
            <person name="Landis J.B."/>
            <person name="Lin N."/>
            <person name="Zhang H."/>
            <person name="Zhang X."/>
            <person name="Huang J."/>
            <person name="Zhang X."/>
            <person name="Sun H."/>
            <person name="Wang H."/>
        </authorList>
    </citation>
    <scope>NUCLEOTIDE SEQUENCE [LARGE SCALE GENOMIC DNA]</scope>
    <source>
        <strain evidence="7">TB1705</strain>
        <tissue evidence="7">Leaf</tissue>
    </source>
</reference>
<dbReference type="Proteomes" id="UP000541444">
    <property type="component" value="Unassembled WGS sequence"/>
</dbReference>
<evidence type="ECO:0000313" key="7">
    <source>
        <dbReference type="EMBL" id="KAF6140723.1"/>
    </source>
</evidence>
<protein>
    <recommendedName>
        <fullName evidence="6">ABC transmembrane type-1 domain-containing protein</fullName>
    </recommendedName>
</protein>
<dbReference type="PANTHER" id="PTHR24222:SF63">
    <property type="entry name" value="ATP BINDING CASSETTE SUBFAMILY B"/>
    <property type="match status" value="1"/>
</dbReference>
<dbReference type="PROSITE" id="PS50929">
    <property type="entry name" value="ABC_TM1F"/>
    <property type="match status" value="1"/>
</dbReference>
<dbReference type="Pfam" id="PF00664">
    <property type="entry name" value="ABC_membrane"/>
    <property type="match status" value="2"/>
</dbReference>
<evidence type="ECO:0000256" key="3">
    <source>
        <dbReference type="ARBA" id="ARBA00022989"/>
    </source>
</evidence>
<keyword evidence="2 5" id="KW-0812">Transmembrane</keyword>
<dbReference type="InterPro" id="IPR011527">
    <property type="entry name" value="ABC1_TM_dom"/>
</dbReference>
<keyword evidence="8" id="KW-1185">Reference proteome</keyword>
<comment type="caution">
    <text evidence="7">The sequence shown here is derived from an EMBL/GenBank/DDBJ whole genome shotgun (WGS) entry which is preliminary data.</text>
</comment>